<comment type="caution">
    <text evidence="1">The sequence shown here is derived from an EMBL/GenBank/DDBJ whole genome shotgun (WGS) entry which is preliminary data.</text>
</comment>
<dbReference type="InterPro" id="IPR019853">
    <property type="entry name" value="GldB-like"/>
</dbReference>
<proteinExistence type="predicted"/>
<keyword evidence="2" id="KW-1185">Reference proteome</keyword>
<evidence type="ECO:0000313" key="1">
    <source>
        <dbReference type="EMBL" id="MBO9204213.1"/>
    </source>
</evidence>
<dbReference type="EMBL" id="JAGHKO010000011">
    <property type="protein sequence ID" value="MBO9204213.1"/>
    <property type="molecule type" value="Genomic_DNA"/>
</dbReference>
<evidence type="ECO:0000313" key="2">
    <source>
        <dbReference type="Proteomes" id="UP000677244"/>
    </source>
</evidence>
<accession>A0ABS3Z231</accession>
<name>A0ABS3Z231_9BACT</name>
<dbReference type="RefSeq" id="WP_209142560.1">
    <property type="nucleotide sequence ID" value="NZ_JAGHKO010000011.1"/>
</dbReference>
<organism evidence="1 2">
    <name type="scientific">Niastella soli</name>
    <dbReference type="NCBI Taxonomy" id="2821487"/>
    <lineage>
        <taxon>Bacteria</taxon>
        <taxon>Pseudomonadati</taxon>
        <taxon>Bacteroidota</taxon>
        <taxon>Chitinophagia</taxon>
        <taxon>Chitinophagales</taxon>
        <taxon>Chitinophagaceae</taxon>
        <taxon>Niastella</taxon>
    </lineage>
</organism>
<gene>
    <name evidence="1" type="ORF">J7I42_28255</name>
</gene>
<dbReference type="NCBIfam" id="NF047558">
    <property type="entry name" value="TPR_END_plus"/>
    <property type="match status" value="1"/>
</dbReference>
<sequence>MRIGFFLILLSIVLGEVSLAQSKADSLYQMKNYSAAGYYYLQSAQHAEFKTLRSGGYYNAACCYALTGKTDSAMLLLRLAIAAGYKNGIQMKGDNDLSSLHSLPEWSQMVTRLEKISLGTHNPQKARLITKDVVNFWKAYDLAQSDTAHRADIYRQYYLDKGTDGLQDYFALKVKSIKRFVAAHDKKRELYAAIRNNTAMVESLKPVMVNSFVKLYEYYPAAYFPDVYFVIGSFTSGGTASDNGLLIGLDQAVRSANIPLGELTLWERNNFEELNKLPNTVAHELIHFNQNGMKRDTTLLCAALVEGMADFIGELISGHTANERLHTWAKGREKKIWEDFEKEMFLNKADNWIANAGQETADKPADLGYWVGYQICKAYYNKSPDKKAAIRDMLNMQDSKEFYEKSGVSFNDTGNPNL</sequence>
<protein>
    <recommendedName>
        <fullName evidence="3">DUF2268 domain-containing protein</fullName>
    </recommendedName>
</protein>
<reference evidence="1 2" key="1">
    <citation type="submission" date="2021-03" db="EMBL/GenBank/DDBJ databases">
        <title>Assistant Professor.</title>
        <authorList>
            <person name="Huq M.A."/>
        </authorList>
    </citation>
    <scope>NUCLEOTIDE SEQUENCE [LARGE SCALE GENOMIC DNA]</scope>
    <source>
        <strain evidence="1 2">MAH-29</strain>
    </source>
</reference>
<dbReference type="Pfam" id="PF25594">
    <property type="entry name" value="GldB_lipo"/>
    <property type="match status" value="1"/>
</dbReference>
<dbReference type="Proteomes" id="UP000677244">
    <property type="component" value="Unassembled WGS sequence"/>
</dbReference>
<evidence type="ECO:0008006" key="3">
    <source>
        <dbReference type="Google" id="ProtNLM"/>
    </source>
</evidence>